<evidence type="ECO:0000259" key="7">
    <source>
        <dbReference type="PROSITE" id="PS50089"/>
    </source>
</evidence>
<dbReference type="EnsemblMetazoa" id="BGLB000192-RA">
    <property type="protein sequence ID" value="BGLB000192-PA"/>
    <property type="gene ID" value="BGLB000192"/>
</dbReference>
<proteinExistence type="inferred from homology"/>
<dbReference type="KEGG" id="bgt:106052410"/>
<organism evidence="8 9">
    <name type="scientific">Biomphalaria glabrata</name>
    <name type="common">Bloodfluke planorb</name>
    <name type="synonym">Freshwater snail</name>
    <dbReference type="NCBI Taxonomy" id="6526"/>
    <lineage>
        <taxon>Eukaryota</taxon>
        <taxon>Metazoa</taxon>
        <taxon>Spiralia</taxon>
        <taxon>Lophotrochozoa</taxon>
        <taxon>Mollusca</taxon>
        <taxon>Gastropoda</taxon>
        <taxon>Heterobranchia</taxon>
        <taxon>Euthyneura</taxon>
        <taxon>Panpulmonata</taxon>
        <taxon>Hygrophila</taxon>
        <taxon>Lymnaeoidea</taxon>
        <taxon>Planorbidae</taxon>
        <taxon>Biomphalaria</taxon>
    </lineage>
</organism>
<dbReference type="GO" id="GO:0008270">
    <property type="term" value="F:zinc ion binding"/>
    <property type="evidence" value="ECO:0007669"/>
    <property type="project" value="UniProtKB-KW"/>
</dbReference>
<dbReference type="CDD" id="cd16713">
    <property type="entry name" value="RING-HC_BIRC2_3_7"/>
    <property type="match status" value="1"/>
</dbReference>
<dbReference type="Pfam" id="PF13920">
    <property type="entry name" value="zf-C3HC4_3"/>
    <property type="match status" value="1"/>
</dbReference>
<evidence type="ECO:0000313" key="9">
    <source>
        <dbReference type="Proteomes" id="UP000076420"/>
    </source>
</evidence>
<feature type="region of interest" description="Disordered" evidence="6">
    <location>
        <begin position="164"/>
        <end position="189"/>
    </location>
</feature>
<evidence type="ECO:0000313" key="8">
    <source>
        <dbReference type="EnsemblMetazoa" id="BGLB000192-PA"/>
    </source>
</evidence>
<dbReference type="PANTHER" id="PTHR10044:SF139">
    <property type="entry name" value="DEATH-ASSOCIATED INHIBITOR OF APOPTOSIS 2"/>
    <property type="match status" value="1"/>
</dbReference>
<evidence type="ECO:0000256" key="3">
    <source>
        <dbReference type="ARBA" id="ARBA00022771"/>
    </source>
</evidence>
<protein>
    <submittedName>
        <fullName evidence="8">RING-type domain-containing protein</fullName>
    </submittedName>
</protein>
<dbReference type="GO" id="GO:0005634">
    <property type="term" value="C:nucleus"/>
    <property type="evidence" value="ECO:0007669"/>
    <property type="project" value="TreeGrafter"/>
</dbReference>
<dbReference type="AlphaFoldDB" id="A0A182YU47"/>
<gene>
    <name evidence="8" type="primary">106052410</name>
</gene>
<evidence type="ECO:0000256" key="1">
    <source>
        <dbReference type="ARBA" id="ARBA00006672"/>
    </source>
</evidence>
<comment type="similarity">
    <text evidence="1">Belongs to the IAP family.</text>
</comment>
<evidence type="ECO:0000256" key="4">
    <source>
        <dbReference type="ARBA" id="ARBA00022833"/>
    </source>
</evidence>
<dbReference type="PANTHER" id="PTHR10044">
    <property type="entry name" value="INHIBITOR OF APOPTOSIS"/>
    <property type="match status" value="1"/>
</dbReference>
<keyword evidence="4" id="KW-0862">Zinc</keyword>
<dbReference type="SMART" id="SM00238">
    <property type="entry name" value="BIR"/>
    <property type="match status" value="1"/>
</dbReference>
<accession>A0A182YU47</accession>
<keyword evidence="2" id="KW-0479">Metal-binding</keyword>
<dbReference type="Gene3D" id="1.10.1170.10">
    <property type="entry name" value="Inhibitor Of Apoptosis Protein (2mihbC-IAP-1), Chain A"/>
    <property type="match status" value="1"/>
</dbReference>
<dbReference type="PROSITE" id="PS50089">
    <property type="entry name" value="ZF_RING_2"/>
    <property type="match status" value="1"/>
</dbReference>
<dbReference type="Gene3D" id="3.30.40.10">
    <property type="entry name" value="Zinc/RING finger domain, C3HC4 (zinc finger)"/>
    <property type="match status" value="1"/>
</dbReference>
<dbReference type="InterPro" id="IPR001841">
    <property type="entry name" value="Znf_RING"/>
</dbReference>
<evidence type="ECO:0000256" key="5">
    <source>
        <dbReference type="PROSITE-ProRule" id="PRU00175"/>
    </source>
</evidence>
<keyword evidence="3 5" id="KW-0863">Zinc-finger</keyword>
<evidence type="ECO:0000256" key="2">
    <source>
        <dbReference type="ARBA" id="ARBA00022723"/>
    </source>
</evidence>
<feature type="domain" description="RING-type" evidence="7">
    <location>
        <begin position="409"/>
        <end position="444"/>
    </location>
</feature>
<dbReference type="Pfam" id="PF00653">
    <property type="entry name" value="BIR"/>
    <property type="match status" value="1"/>
</dbReference>
<dbReference type="InterPro" id="IPR001370">
    <property type="entry name" value="BIR_rpt"/>
</dbReference>
<sequence>MDFETTSERLEFINAPVASVPELHTANAANNNNAPAALKQDLHTSSEHLEINLPTSNITSAFPDIIIPTANTTSAIPEINAPEGLTTSAIPEINAPTANTTSAIPEINAPEGLTTSAIPEINAPTANTTSAIPEINAPEGLTTSAIPEINAPTANTTSVFDGINTAPPPNERQSPGTIPQARPGSGREPTYEELGIITERPKRPEYALAIKRLETFVSWSRDHHLSPEELVDAGFYYAGYGDCTRCFYCGGGLRNWEEDDNVWVEHARWFSKCAFLRQKMGQVFVNTVQGMNTEYDKITIAMVFDRLGVPSSTFQLDTLNTPLKRDAAVRSVTSLGYQENDVLAIAHMIKQEGNILSSDSIVQRLVQEEKRPLESQVVQLLSSVDTTQALESIQIFKERNNQLRNQTCCKICMDKEVAVVFLPCGHLISCAECASAMRNCPLCRQDVRGIVRAFMC</sequence>
<dbReference type="GO" id="GO:0005737">
    <property type="term" value="C:cytoplasm"/>
    <property type="evidence" value="ECO:0007669"/>
    <property type="project" value="TreeGrafter"/>
</dbReference>
<dbReference type="FunFam" id="1.10.1170.10:FF:000002">
    <property type="entry name" value="Baculoviral IAP repeat containing 7"/>
    <property type="match status" value="1"/>
</dbReference>
<reference evidence="8" key="1">
    <citation type="submission" date="2020-05" db="UniProtKB">
        <authorList>
            <consortium name="EnsemblMetazoa"/>
        </authorList>
    </citation>
    <scope>IDENTIFICATION</scope>
    <source>
        <strain evidence="8">BB02</strain>
    </source>
</reference>
<dbReference type="VEuPathDB" id="VectorBase:BGLB038946"/>
<dbReference type="Proteomes" id="UP000076420">
    <property type="component" value="Unassembled WGS sequence"/>
</dbReference>
<dbReference type="PROSITE" id="PS50143">
    <property type="entry name" value="BIR_REPEAT_2"/>
    <property type="match status" value="1"/>
</dbReference>
<evidence type="ECO:0000256" key="6">
    <source>
        <dbReference type="SAM" id="MobiDB-lite"/>
    </source>
</evidence>
<dbReference type="SMART" id="SM00184">
    <property type="entry name" value="RING"/>
    <property type="match status" value="1"/>
</dbReference>
<dbReference type="GO" id="GO:0051726">
    <property type="term" value="P:regulation of cell cycle"/>
    <property type="evidence" value="ECO:0007669"/>
    <property type="project" value="TreeGrafter"/>
</dbReference>
<name>A0A182YU47_BIOGL</name>
<dbReference type="CDD" id="cd00022">
    <property type="entry name" value="BIR"/>
    <property type="match status" value="1"/>
</dbReference>
<dbReference type="InterPro" id="IPR050784">
    <property type="entry name" value="IAP"/>
</dbReference>
<dbReference type="SUPFAM" id="SSF57924">
    <property type="entry name" value="Inhibitor of apoptosis (IAP) repeat"/>
    <property type="match status" value="1"/>
</dbReference>
<dbReference type="InterPro" id="IPR013083">
    <property type="entry name" value="Znf_RING/FYVE/PHD"/>
</dbReference>
<dbReference type="VEuPathDB" id="VectorBase:BGLAX_042928"/>